<evidence type="ECO:0000313" key="6">
    <source>
        <dbReference type="EMBL" id="EFA45237.1"/>
    </source>
</evidence>
<evidence type="ECO:0000256" key="4">
    <source>
        <dbReference type="SAM" id="SignalP"/>
    </source>
</evidence>
<dbReference type="InterPro" id="IPR004888">
    <property type="entry name" value="Glycoside_hydrolase_63"/>
</dbReference>
<keyword evidence="3" id="KW-0326">Glycosidase</keyword>
<feature type="signal peptide" evidence="4">
    <location>
        <begin position="1"/>
        <end position="27"/>
    </location>
</feature>
<dbReference type="GO" id="GO:0009311">
    <property type="term" value="P:oligosaccharide metabolic process"/>
    <property type="evidence" value="ECO:0007669"/>
    <property type="project" value="InterPro"/>
</dbReference>
<name>D1PTQ1_9BACT</name>
<dbReference type="Proteomes" id="UP000003160">
    <property type="component" value="Unassembled WGS sequence"/>
</dbReference>
<keyword evidence="7" id="KW-1185">Reference proteome</keyword>
<protein>
    <submittedName>
        <fullName evidence="6">Putative alpha,alpha-trehalase</fullName>
    </submittedName>
</protein>
<dbReference type="GO" id="GO:0006487">
    <property type="term" value="P:protein N-linked glycosylation"/>
    <property type="evidence" value="ECO:0007669"/>
    <property type="project" value="TreeGrafter"/>
</dbReference>
<dbReference type="RefSeq" id="WP_007174685.1">
    <property type="nucleotide sequence ID" value="NZ_GG704782.1"/>
</dbReference>
<feature type="domain" description="Mannosylglycerate hydrolase MGH1-like glycoside hydrolase" evidence="5">
    <location>
        <begin position="300"/>
        <end position="622"/>
    </location>
</feature>
<reference evidence="6 7" key="1">
    <citation type="submission" date="2009-10" db="EMBL/GenBank/DDBJ databases">
        <authorList>
            <person name="Qin X."/>
            <person name="Bachman B."/>
            <person name="Battles P."/>
            <person name="Bell A."/>
            <person name="Bess C."/>
            <person name="Bickham C."/>
            <person name="Chaboub L."/>
            <person name="Chen D."/>
            <person name="Coyle M."/>
            <person name="Deiros D.R."/>
            <person name="Dinh H."/>
            <person name="Forbes L."/>
            <person name="Fowler G."/>
            <person name="Francisco L."/>
            <person name="Fu Q."/>
            <person name="Gubbala S."/>
            <person name="Hale W."/>
            <person name="Han Y."/>
            <person name="Hemphill L."/>
            <person name="Highlander S.K."/>
            <person name="Hirani K."/>
            <person name="Hogues M."/>
            <person name="Jackson L."/>
            <person name="Jakkamsetti A."/>
            <person name="Javaid M."/>
            <person name="Jiang H."/>
            <person name="Korchina V."/>
            <person name="Kovar C."/>
            <person name="Lara F."/>
            <person name="Lee S."/>
            <person name="Mata R."/>
            <person name="Mathew T."/>
            <person name="Moen C."/>
            <person name="Morales K."/>
            <person name="Munidasa M."/>
            <person name="Nazareth L."/>
            <person name="Ngo R."/>
            <person name="Nguyen L."/>
            <person name="Okwuonu G."/>
            <person name="Ongeri F."/>
            <person name="Patil S."/>
            <person name="Petrosino J."/>
            <person name="Pham C."/>
            <person name="Pham P."/>
            <person name="Pu L.-L."/>
            <person name="Puazo M."/>
            <person name="Raj R."/>
            <person name="Reid J."/>
            <person name="Rouhana J."/>
            <person name="Saada N."/>
            <person name="Shang Y."/>
            <person name="Simmons D."/>
            <person name="Thornton R."/>
            <person name="Warren J."/>
            <person name="Weissenberger G."/>
            <person name="Zhang J."/>
            <person name="Zhang L."/>
            <person name="Zhou C."/>
            <person name="Zhu D."/>
            <person name="Muzny D."/>
            <person name="Worley K."/>
            <person name="Gibbs R."/>
        </authorList>
    </citation>
    <scope>NUCLEOTIDE SEQUENCE [LARGE SCALE GENOMIC DNA]</scope>
    <source>
        <strain evidence="6 7">DSM 17361</strain>
    </source>
</reference>
<dbReference type="AlphaFoldDB" id="D1PTQ1"/>
<dbReference type="EMBL" id="ACKS01000018">
    <property type="protein sequence ID" value="EFA45237.1"/>
    <property type="molecule type" value="Genomic_DNA"/>
</dbReference>
<feature type="chain" id="PRO_5003025865" evidence="4">
    <location>
        <begin position="28"/>
        <end position="637"/>
    </location>
</feature>
<dbReference type="PANTHER" id="PTHR10412">
    <property type="entry name" value="MANNOSYL-OLIGOSACCHARIDE GLUCOSIDASE"/>
    <property type="match status" value="1"/>
</dbReference>
<dbReference type="Gene3D" id="2.70.98.50">
    <property type="entry name" value="putative glycoside hydrolase family protein from bacillus halodurans"/>
    <property type="match status" value="1"/>
</dbReference>
<dbReference type="GO" id="GO:0004573">
    <property type="term" value="F:Glc3Man9GlcNAc2 oligosaccharide glucosidase activity"/>
    <property type="evidence" value="ECO:0007669"/>
    <property type="project" value="InterPro"/>
</dbReference>
<gene>
    <name evidence="6" type="ORF">HMPREF0645_0336</name>
</gene>
<keyword evidence="2" id="KW-0378">Hydrolase</keyword>
<dbReference type="Pfam" id="PF22422">
    <property type="entry name" value="MGH1-like_GH"/>
    <property type="match status" value="1"/>
</dbReference>
<proteinExistence type="inferred from homology"/>
<evidence type="ECO:0000256" key="2">
    <source>
        <dbReference type="ARBA" id="ARBA00022801"/>
    </source>
</evidence>
<dbReference type="Gene3D" id="1.50.10.10">
    <property type="match status" value="1"/>
</dbReference>
<organism evidence="6 7">
    <name type="scientific">Hallella bergensis DSM 17361</name>
    <dbReference type="NCBI Taxonomy" id="585502"/>
    <lineage>
        <taxon>Bacteria</taxon>
        <taxon>Pseudomonadati</taxon>
        <taxon>Bacteroidota</taxon>
        <taxon>Bacteroidia</taxon>
        <taxon>Bacteroidales</taxon>
        <taxon>Prevotellaceae</taxon>
        <taxon>Hallella</taxon>
    </lineage>
</organism>
<dbReference type="SUPFAM" id="SSF48208">
    <property type="entry name" value="Six-hairpin glycosidases"/>
    <property type="match status" value="1"/>
</dbReference>
<dbReference type="InterPro" id="IPR054491">
    <property type="entry name" value="MGH1-like_GH"/>
</dbReference>
<dbReference type="InterPro" id="IPR012341">
    <property type="entry name" value="6hp_glycosidase-like_sf"/>
</dbReference>
<sequence length="637" mass="72620">MKINKHKIKTVCTLVLLILSSKVTMLADGYECSDFENIINIRLTPNGNERLTGCFSDQGAWMGFTIPEAGKPVGGFCGPFSINSRKWIAKSVIALKDRHGIYQVTGSNYSPGKIVMTLQDGDSRVEEQLIFADSRTALLNLCTYDMDTLRLQALEPGKGVKMGVEGRHVVIHGLPEETIMLTFPVGTKLSTDGTNYMAVMTGNIKDATIAISMLLPGDRIPVQKLFAEQMTEQFEQVERAGRERWNGYINKILRQDMPVEYNRVAVKAITTLISNWRVQRGGLLHDGIVPSHAIGYFVGCWAWDCWRFSAAMAHFFPSLAKDNIRVMFDYQQADGMVIDCIYTDPKENNARDSKPPLACWAVDEIWKATADTAFVREMYPKLLAYYKWWYKKRDHDGNGICEFGSTDGTLEAAAWESGMDNAIRFDGARMLKNGENAWSINQESVDLNGYLAYEYTILKKFSKILNEKFEEPDMRGRIADYFFDTKNGYFFDRRLTDGSFVREAGCEGYLPFWTKIATQQQWKMAKKTLEDKTKFSTYIPFPTIAADNPKYDPNGYWRGPIWLDQTYYAIEGFRNYGEHAKADMYTRQVFDRLEGLTADAPIYENYDTFTGKGLQASHFSWSAAHLLMLYRSYGEKR</sequence>
<evidence type="ECO:0000313" key="7">
    <source>
        <dbReference type="Proteomes" id="UP000003160"/>
    </source>
</evidence>
<dbReference type="InterPro" id="IPR008928">
    <property type="entry name" value="6-hairpin_glycosidase_sf"/>
</dbReference>
<dbReference type="PANTHER" id="PTHR10412:SF11">
    <property type="entry name" value="MANNOSYL-OLIGOSACCHARIDE GLUCOSIDASE"/>
    <property type="match status" value="1"/>
</dbReference>
<dbReference type="eggNOG" id="COG3408">
    <property type="taxonomic scope" value="Bacteria"/>
</dbReference>
<evidence type="ECO:0000256" key="1">
    <source>
        <dbReference type="ARBA" id="ARBA00010833"/>
    </source>
</evidence>
<accession>D1PTQ1</accession>
<comment type="similarity">
    <text evidence="1">Belongs to the glycosyl hydrolase 63 family.</text>
</comment>
<dbReference type="HOGENOM" id="CLU_015270_0_0_10"/>
<evidence type="ECO:0000256" key="3">
    <source>
        <dbReference type="ARBA" id="ARBA00023295"/>
    </source>
</evidence>
<comment type="caution">
    <text evidence="6">The sequence shown here is derived from an EMBL/GenBank/DDBJ whole genome shotgun (WGS) entry which is preliminary data.</text>
</comment>
<keyword evidence="4" id="KW-0732">Signal</keyword>
<evidence type="ECO:0000259" key="5">
    <source>
        <dbReference type="Pfam" id="PF22422"/>
    </source>
</evidence>